<evidence type="ECO:0000256" key="1">
    <source>
        <dbReference type="ARBA" id="ARBA00004651"/>
    </source>
</evidence>
<dbReference type="SUPFAM" id="SSF81321">
    <property type="entry name" value="Family A G protein-coupled receptor-like"/>
    <property type="match status" value="1"/>
</dbReference>
<keyword evidence="6" id="KW-0812">Transmembrane</keyword>
<keyword evidence="5" id="KW-0675">Receptor</keyword>
<evidence type="ECO:0000256" key="2">
    <source>
        <dbReference type="ARBA" id="ARBA00022475"/>
    </source>
</evidence>
<sequence>EQGWHKAVAICIPHLTMVSLFVSTLMLAYLKPPFISSLALDLVPTLLYSVVSAALDPLLYSLRNKELR</sequence>
<keyword evidence="3" id="KW-0552">Olfaction</keyword>
<keyword evidence="2" id="KW-1003">Cell membrane</keyword>
<dbReference type="GO" id="GO:0004930">
    <property type="term" value="F:G protein-coupled receptor activity"/>
    <property type="evidence" value="ECO:0007669"/>
    <property type="project" value="UniProtKB-KW"/>
</dbReference>
<dbReference type="AlphaFoldDB" id="A0A851DCZ2"/>
<keyword evidence="8" id="KW-1185">Reference proteome</keyword>
<keyword evidence="3" id="KW-0716">Sensory transduction</keyword>
<proteinExistence type="predicted"/>
<accession>A0A851DCZ2</accession>
<feature type="non-terminal residue" evidence="7">
    <location>
        <position position="68"/>
    </location>
</feature>
<dbReference type="GO" id="GO:0007608">
    <property type="term" value="P:sensory perception of smell"/>
    <property type="evidence" value="ECO:0007669"/>
    <property type="project" value="UniProtKB-KW"/>
</dbReference>
<feature type="non-terminal residue" evidence="7">
    <location>
        <position position="1"/>
    </location>
</feature>
<evidence type="ECO:0000313" key="7">
    <source>
        <dbReference type="EMBL" id="NWI68009.1"/>
    </source>
</evidence>
<evidence type="ECO:0000256" key="5">
    <source>
        <dbReference type="ARBA" id="ARBA00023170"/>
    </source>
</evidence>
<keyword evidence="4" id="KW-0807">Transducer</keyword>
<evidence type="ECO:0000313" key="8">
    <source>
        <dbReference type="Proteomes" id="UP000660247"/>
    </source>
</evidence>
<feature type="transmembrane region" description="Helical" evidence="6">
    <location>
        <begin position="42"/>
        <end position="62"/>
    </location>
</feature>
<protein>
    <submittedName>
        <fullName evidence="7">O11H7 protein</fullName>
    </submittedName>
</protein>
<organism evidence="7 8">
    <name type="scientific">Todus mexicanus</name>
    <name type="common">Puerto Rican tody</name>
    <dbReference type="NCBI Taxonomy" id="135184"/>
    <lineage>
        <taxon>Eukaryota</taxon>
        <taxon>Metazoa</taxon>
        <taxon>Chordata</taxon>
        <taxon>Craniata</taxon>
        <taxon>Vertebrata</taxon>
        <taxon>Euteleostomi</taxon>
        <taxon>Archelosauria</taxon>
        <taxon>Archosauria</taxon>
        <taxon>Dinosauria</taxon>
        <taxon>Saurischia</taxon>
        <taxon>Theropoda</taxon>
        <taxon>Coelurosauria</taxon>
        <taxon>Aves</taxon>
        <taxon>Neognathae</taxon>
        <taxon>Neoaves</taxon>
        <taxon>Telluraves</taxon>
        <taxon>Coraciimorphae</taxon>
        <taxon>Coraciiformes</taxon>
        <taxon>Todidae</taxon>
        <taxon>Todus</taxon>
    </lineage>
</organism>
<dbReference type="OrthoDB" id="9836137at2759"/>
<evidence type="ECO:0000256" key="3">
    <source>
        <dbReference type="ARBA" id="ARBA00022725"/>
    </source>
</evidence>
<dbReference type="InterPro" id="IPR050516">
    <property type="entry name" value="Olfactory_GPCR"/>
</dbReference>
<reference evidence="7" key="1">
    <citation type="submission" date="2019-10" db="EMBL/GenBank/DDBJ databases">
        <title>Bird 10,000 Genomes (B10K) Project - Family phase.</title>
        <authorList>
            <person name="Zhang G."/>
        </authorList>
    </citation>
    <scope>NUCLEOTIDE SEQUENCE</scope>
    <source>
        <strain evidence="7">B10K-DU-002-69</strain>
        <tissue evidence="7">Muscle</tissue>
    </source>
</reference>
<evidence type="ECO:0000256" key="6">
    <source>
        <dbReference type="SAM" id="Phobius"/>
    </source>
</evidence>
<comment type="subcellular location">
    <subcellularLocation>
        <location evidence="1">Cell membrane</location>
        <topology evidence="1">Multi-pass membrane protein</topology>
    </subcellularLocation>
</comment>
<dbReference type="EMBL" id="WEIS01064082">
    <property type="protein sequence ID" value="NWI68009.1"/>
    <property type="molecule type" value="Genomic_DNA"/>
</dbReference>
<keyword evidence="6" id="KW-0472">Membrane</keyword>
<feature type="transmembrane region" description="Helical" evidence="6">
    <location>
        <begin position="7"/>
        <end position="30"/>
    </location>
</feature>
<comment type="caution">
    <text evidence="7">The sequence shown here is derived from an EMBL/GenBank/DDBJ whole genome shotgun (WGS) entry which is preliminary data.</text>
</comment>
<keyword evidence="6" id="KW-1133">Transmembrane helix</keyword>
<keyword evidence="4" id="KW-0297">G-protein coupled receptor</keyword>
<dbReference type="GO" id="GO:0005886">
    <property type="term" value="C:plasma membrane"/>
    <property type="evidence" value="ECO:0007669"/>
    <property type="project" value="UniProtKB-SubCell"/>
</dbReference>
<dbReference type="PANTHER" id="PTHR26452">
    <property type="entry name" value="OLFACTORY RECEPTOR"/>
    <property type="match status" value="1"/>
</dbReference>
<name>A0A851DCZ2_TODME</name>
<gene>
    <name evidence="7" type="primary">Or11h7</name>
    <name evidence="7" type="ORF">TODMEX_R09266</name>
</gene>
<dbReference type="Proteomes" id="UP000660247">
    <property type="component" value="Unassembled WGS sequence"/>
</dbReference>
<evidence type="ECO:0000256" key="4">
    <source>
        <dbReference type="ARBA" id="ARBA00023040"/>
    </source>
</evidence>